<comment type="caution">
    <text evidence="8">The sequence shown here is derived from an EMBL/GenBank/DDBJ whole genome shotgun (WGS) entry which is preliminary data.</text>
</comment>
<evidence type="ECO:0000256" key="4">
    <source>
        <dbReference type="ARBA" id="ARBA00022692"/>
    </source>
</evidence>
<keyword evidence="6 7" id="KW-0472">Membrane</keyword>
<gene>
    <name evidence="8" type="ORF">QYM36_019773</name>
</gene>
<comment type="subcellular location">
    <subcellularLocation>
        <location evidence="1">Membrane</location>
        <topology evidence="1">Multi-pass membrane protein</topology>
    </subcellularLocation>
</comment>
<evidence type="ECO:0000256" key="1">
    <source>
        <dbReference type="ARBA" id="ARBA00004141"/>
    </source>
</evidence>
<proteinExistence type="inferred from homology"/>
<dbReference type="InterPro" id="IPR037185">
    <property type="entry name" value="EmrE-like"/>
</dbReference>
<keyword evidence="9" id="KW-1185">Reference proteome</keyword>
<keyword evidence="4 7" id="KW-0812">Transmembrane</keyword>
<feature type="transmembrane region" description="Helical" evidence="7">
    <location>
        <begin position="167"/>
        <end position="188"/>
    </location>
</feature>
<evidence type="ECO:0000313" key="8">
    <source>
        <dbReference type="EMBL" id="KAK2701586.1"/>
    </source>
</evidence>
<comment type="similarity">
    <text evidence="2">Belongs to the nucleotide-sugar transporter family. SLC35A subfamily.</text>
</comment>
<feature type="transmembrane region" description="Helical" evidence="7">
    <location>
        <begin position="303"/>
        <end position="323"/>
    </location>
</feature>
<evidence type="ECO:0000256" key="3">
    <source>
        <dbReference type="ARBA" id="ARBA00022597"/>
    </source>
</evidence>
<evidence type="ECO:0000313" key="9">
    <source>
        <dbReference type="Proteomes" id="UP001187531"/>
    </source>
</evidence>
<feature type="transmembrane region" description="Helical" evidence="7">
    <location>
        <begin position="248"/>
        <end position="268"/>
    </location>
</feature>
<dbReference type="Pfam" id="PF04142">
    <property type="entry name" value="Nuc_sug_transp"/>
    <property type="match status" value="1"/>
</dbReference>
<feature type="transmembrane region" description="Helical" evidence="7">
    <location>
        <begin position="208"/>
        <end position="228"/>
    </location>
</feature>
<organism evidence="8 9">
    <name type="scientific">Artemia franciscana</name>
    <name type="common">Brine shrimp</name>
    <name type="synonym">Artemia sanfranciscana</name>
    <dbReference type="NCBI Taxonomy" id="6661"/>
    <lineage>
        <taxon>Eukaryota</taxon>
        <taxon>Metazoa</taxon>
        <taxon>Ecdysozoa</taxon>
        <taxon>Arthropoda</taxon>
        <taxon>Crustacea</taxon>
        <taxon>Branchiopoda</taxon>
        <taxon>Anostraca</taxon>
        <taxon>Artemiidae</taxon>
        <taxon>Artemia</taxon>
    </lineage>
</organism>
<keyword evidence="5 7" id="KW-1133">Transmembrane helix</keyword>
<feature type="transmembrane region" description="Helical" evidence="7">
    <location>
        <begin position="277"/>
        <end position="297"/>
    </location>
</feature>
<dbReference type="NCBIfam" id="TIGR00803">
    <property type="entry name" value="nst"/>
    <property type="match status" value="1"/>
</dbReference>
<keyword evidence="3" id="KW-0762">Sugar transport</keyword>
<name>A0AA88H6S0_ARTSF</name>
<accession>A0AA88H6S0</accession>
<dbReference type="GO" id="GO:0015165">
    <property type="term" value="F:pyrimidine nucleotide-sugar transmembrane transporter activity"/>
    <property type="evidence" value="ECO:0007669"/>
    <property type="project" value="InterPro"/>
</dbReference>
<sequence length="345" mass="38752">MYSKTLKVCLILLPVFNTLDTLCSQHIMRRQSKTVSEESVVLTEDTMMLFLCFFLALSYENWNAKTVFKTIYTECSQNYLRLAMLLIPAAQVMLQTKLKLFALSRIDAPIFDLTSQLKIVTTGLFSLLILKHRLRQVQWVSILLLLLGVSLIHFGGNPRRILELDGAAAEGLIAVACICIISGLSAALSEKLNQSARNAWTSNMLINFMGLLLSLFIRSMTILSRMIGKDSNPTGDIPEMRFFEGFDAYVWAVIIIGNISSLLIVLILKEGDSILKCFSNSSSIILTCLISICFFSTELTKEVMGGALIIIFSLLLYSFDSYLASRASKDKERYQAEDKRKQKED</sequence>
<evidence type="ECO:0000256" key="6">
    <source>
        <dbReference type="ARBA" id="ARBA00023136"/>
    </source>
</evidence>
<evidence type="ECO:0000256" key="7">
    <source>
        <dbReference type="SAM" id="Phobius"/>
    </source>
</evidence>
<reference evidence="8" key="1">
    <citation type="submission" date="2023-07" db="EMBL/GenBank/DDBJ databases">
        <title>Chromosome-level genome assembly of Artemia franciscana.</title>
        <authorList>
            <person name="Jo E."/>
        </authorList>
    </citation>
    <scope>NUCLEOTIDE SEQUENCE</scope>
    <source>
        <tissue evidence="8">Whole body</tissue>
    </source>
</reference>
<evidence type="ECO:0000256" key="5">
    <source>
        <dbReference type="ARBA" id="ARBA00022989"/>
    </source>
</evidence>
<evidence type="ECO:0008006" key="10">
    <source>
        <dbReference type="Google" id="ProtNLM"/>
    </source>
</evidence>
<dbReference type="PANTHER" id="PTHR10231">
    <property type="entry name" value="NUCLEOTIDE-SUGAR TRANSMEMBRANE TRANSPORTER"/>
    <property type="match status" value="1"/>
</dbReference>
<protein>
    <recommendedName>
        <fullName evidence="10">Nucleotide-sugar transporter</fullName>
    </recommendedName>
</protein>
<dbReference type="SUPFAM" id="SSF103481">
    <property type="entry name" value="Multidrug resistance efflux transporter EmrE"/>
    <property type="match status" value="1"/>
</dbReference>
<feature type="transmembrane region" description="Helical" evidence="7">
    <location>
        <begin position="137"/>
        <end position="155"/>
    </location>
</feature>
<dbReference type="AlphaFoldDB" id="A0AA88H6S0"/>
<dbReference type="InterPro" id="IPR007271">
    <property type="entry name" value="Nuc_sug_transpt"/>
</dbReference>
<dbReference type="Proteomes" id="UP001187531">
    <property type="component" value="Unassembled WGS sequence"/>
</dbReference>
<dbReference type="GO" id="GO:0000139">
    <property type="term" value="C:Golgi membrane"/>
    <property type="evidence" value="ECO:0007669"/>
    <property type="project" value="InterPro"/>
</dbReference>
<keyword evidence="3" id="KW-0813">Transport</keyword>
<dbReference type="EMBL" id="JAVRJZ010003505">
    <property type="protein sequence ID" value="KAK2701586.1"/>
    <property type="molecule type" value="Genomic_DNA"/>
</dbReference>
<evidence type="ECO:0000256" key="2">
    <source>
        <dbReference type="ARBA" id="ARBA00009976"/>
    </source>
</evidence>